<feature type="transmembrane region" description="Helical" evidence="1">
    <location>
        <begin position="160"/>
        <end position="180"/>
    </location>
</feature>
<dbReference type="EMBL" id="JH431987">
    <property type="status" value="NOT_ANNOTATED_CDS"/>
    <property type="molecule type" value="Genomic_DNA"/>
</dbReference>
<reference evidence="3" key="1">
    <citation type="submission" date="2011-05" db="EMBL/GenBank/DDBJ databases">
        <authorList>
            <person name="Richards S.R."/>
            <person name="Qu J."/>
            <person name="Jiang H."/>
            <person name="Jhangiani S.N."/>
            <person name="Agravi P."/>
            <person name="Goodspeed R."/>
            <person name="Gross S."/>
            <person name="Mandapat C."/>
            <person name="Jackson L."/>
            <person name="Mathew T."/>
            <person name="Pu L."/>
            <person name="Thornton R."/>
            <person name="Saada N."/>
            <person name="Wilczek-Boney K.B."/>
            <person name="Lee S."/>
            <person name="Kovar C."/>
            <person name="Wu Y."/>
            <person name="Scherer S.E."/>
            <person name="Worley K.C."/>
            <person name="Muzny D.M."/>
            <person name="Gibbs R."/>
        </authorList>
    </citation>
    <scope>NUCLEOTIDE SEQUENCE</scope>
    <source>
        <strain evidence="3">Brora</strain>
    </source>
</reference>
<dbReference type="InterPro" id="IPR031720">
    <property type="entry name" value="DUF4728"/>
</dbReference>
<keyword evidence="1" id="KW-1133">Transmembrane helix</keyword>
<accession>T1JAA2</accession>
<keyword evidence="3" id="KW-1185">Reference proteome</keyword>
<dbReference type="AlphaFoldDB" id="T1JAA2"/>
<sequence length="197" mass="21945">GNQRQINVAATPCCSRCNGLPPYTITGKTRATHVTSLKCAISARRQTGLRLKRDLSRSHFIIVSATQLQKLFVAVGTYPHFRSDGVQIAIMANIFIQLLLIVLSLCLFIGIIKERPGLIIPWIIGLITFMALEAVCIVYSNVLRDHINKQFDALCRAEVAFFIARGVLNILALVGVVRYYQDLLCGISWKEPEAFQV</sequence>
<evidence type="ECO:0000313" key="3">
    <source>
        <dbReference type="Proteomes" id="UP000014500"/>
    </source>
</evidence>
<dbReference type="PANTHER" id="PTHR36694">
    <property type="entry name" value="PASIFLORA 1, ISOFORM A-RELATED"/>
    <property type="match status" value="1"/>
</dbReference>
<evidence type="ECO:0000313" key="2">
    <source>
        <dbReference type="EnsemblMetazoa" id="SMAR010662-PA"/>
    </source>
</evidence>
<feature type="transmembrane region" description="Helical" evidence="1">
    <location>
        <begin position="87"/>
        <end position="112"/>
    </location>
</feature>
<reference evidence="2" key="2">
    <citation type="submission" date="2015-02" db="UniProtKB">
        <authorList>
            <consortium name="EnsemblMetazoa"/>
        </authorList>
    </citation>
    <scope>IDENTIFICATION</scope>
</reference>
<dbReference type="Pfam" id="PF15860">
    <property type="entry name" value="DUF4728"/>
    <property type="match status" value="1"/>
</dbReference>
<dbReference type="EnsemblMetazoa" id="SMAR010662-RA">
    <property type="protein sequence ID" value="SMAR010662-PA"/>
    <property type="gene ID" value="SMAR010662"/>
</dbReference>
<evidence type="ECO:0008006" key="4">
    <source>
        <dbReference type="Google" id="ProtNLM"/>
    </source>
</evidence>
<dbReference type="HOGENOM" id="CLU_1387377_0_0_1"/>
<dbReference type="PhylomeDB" id="T1JAA2"/>
<protein>
    <recommendedName>
        <fullName evidence="4">MARVEL domain-containing protein</fullName>
    </recommendedName>
</protein>
<feature type="transmembrane region" description="Helical" evidence="1">
    <location>
        <begin position="119"/>
        <end position="140"/>
    </location>
</feature>
<keyword evidence="1" id="KW-0812">Transmembrane</keyword>
<evidence type="ECO:0000256" key="1">
    <source>
        <dbReference type="SAM" id="Phobius"/>
    </source>
</evidence>
<proteinExistence type="predicted"/>
<dbReference type="eggNOG" id="ENOG502S59K">
    <property type="taxonomic scope" value="Eukaryota"/>
</dbReference>
<name>T1JAA2_STRMM</name>
<dbReference type="Proteomes" id="UP000014500">
    <property type="component" value="Unassembled WGS sequence"/>
</dbReference>
<organism evidence="2 3">
    <name type="scientific">Strigamia maritima</name>
    <name type="common">European centipede</name>
    <name type="synonym">Geophilus maritimus</name>
    <dbReference type="NCBI Taxonomy" id="126957"/>
    <lineage>
        <taxon>Eukaryota</taxon>
        <taxon>Metazoa</taxon>
        <taxon>Ecdysozoa</taxon>
        <taxon>Arthropoda</taxon>
        <taxon>Myriapoda</taxon>
        <taxon>Chilopoda</taxon>
        <taxon>Pleurostigmophora</taxon>
        <taxon>Geophilomorpha</taxon>
        <taxon>Linotaeniidae</taxon>
        <taxon>Strigamia</taxon>
    </lineage>
</organism>
<keyword evidence="1" id="KW-0472">Membrane</keyword>
<dbReference type="PANTHER" id="PTHR36694:SF10">
    <property type="entry name" value="MARVEL DOMAIN-CONTAINING PROTEIN"/>
    <property type="match status" value="1"/>
</dbReference>